<name>A0AAW1J1Q3_POPJA</name>
<feature type="compositionally biased region" description="Basic and acidic residues" evidence="1">
    <location>
        <begin position="59"/>
        <end position="72"/>
    </location>
</feature>
<gene>
    <name evidence="2" type="ORF">QE152_g31371</name>
</gene>
<protein>
    <submittedName>
        <fullName evidence="2">Uncharacterized protein</fullName>
    </submittedName>
</protein>
<dbReference type="Proteomes" id="UP001458880">
    <property type="component" value="Unassembled WGS sequence"/>
</dbReference>
<keyword evidence="3" id="KW-1185">Reference proteome</keyword>
<evidence type="ECO:0000313" key="2">
    <source>
        <dbReference type="EMBL" id="KAK9696761.1"/>
    </source>
</evidence>
<proteinExistence type="predicted"/>
<evidence type="ECO:0000313" key="3">
    <source>
        <dbReference type="Proteomes" id="UP001458880"/>
    </source>
</evidence>
<dbReference type="AlphaFoldDB" id="A0AAW1J1Q3"/>
<organism evidence="2 3">
    <name type="scientific">Popillia japonica</name>
    <name type="common">Japanese beetle</name>
    <dbReference type="NCBI Taxonomy" id="7064"/>
    <lineage>
        <taxon>Eukaryota</taxon>
        <taxon>Metazoa</taxon>
        <taxon>Ecdysozoa</taxon>
        <taxon>Arthropoda</taxon>
        <taxon>Hexapoda</taxon>
        <taxon>Insecta</taxon>
        <taxon>Pterygota</taxon>
        <taxon>Neoptera</taxon>
        <taxon>Endopterygota</taxon>
        <taxon>Coleoptera</taxon>
        <taxon>Polyphaga</taxon>
        <taxon>Scarabaeiformia</taxon>
        <taxon>Scarabaeidae</taxon>
        <taxon>Rutelinae</taxon>
        <taxon>Popillia</taxon>
    </lineage>
</organism>
<accession>A0AAW1J1Q3</accession>
<reference evidence="2 3" key="1">
    <citation type="journal article" date="2024" name="BMC Genomics">
        <title>De novo assembly and annotation of Popillia japonica's genome with initial clues to its potential as an invasive pest.</title>
        <authorList>
            <person name="Cucini C."/>
            <person name="Boschi S."/>
            <person name="Funari R."/>
            <person name="Cardaioli E."/>
            <person name="Iannotti N."/>
            <person name="Marturano G."/>
            <person name="Paoli F."/>
            <person name="Bruttini M."/>
            <person name="Carapelli A."/>
            <person name="Frati F."/>
            <person name="Nardi F."/>
        </authorList>
    </citation>
    <scope>NUCLEOTIDE SEQUENCE [LARGE SCALE GENOMIC DNA]</scope>
    <source>
        <strain evidence="2">DMR45628</strain>
    </source>
</reference>
<feature type="region of interest" description="Disordered" evidence="1">
    <location>
        <begin position="42"/>
        <end position="89"/>
    </location>
</feature>
<dbReference type="EMBL" id="JASPKY010000443">
    <property type="protein sequence ID" value="KAK9696761.1"/>
    <property type="molecule type" value="Genomic_DNA"/>
</dbReference>
<comment type="caution">
    <text evidence="2">The sequence shown here is derived from an EMBL/GenBank/DDBJ whole genome shotgun (WGS) entry which is preliminary data.</text>
</comment>
<evidence type="ECO:0000256" key="1">
    <source>
        <dbReference type="SAM" id="MobiDB-lite"/>
    </source>
</evidence>
<sequence>MVEYSDPPNNYVPDENFTSNFSMATIQVRIKITKTNIANNFGGLEDDDGVDIFSSDDSSTDKDYEDEYKNESSDSGGSDSSKEGKGTLAIETSSHSVSVVNEWLDGYLDNGHILYLDNL</sequence>